<dbReference type="InterPro" id="IPR013328">
    <property type="entry name" value="6PGD_dom2"/>
</dbReference>
<dbReference type="EMBL" id="JABFCS010000001">
    <property type="protein sequence ID" value="NNU43430.1"/>
    <property type="molecule type" value="Genomic_DNA"/>
</dbReference>
<reference evidence="6 7" key="2">
    <citation type="submission" date="2020-06" db="EMBL/GenBank/DDBJ databases">
        <title>Ramlibacter rhizophilus sp. nov., isolated from rhizosphere soil of national flower Mugunghwa from South Korea.</title>
        <authorList>
            <person name="Zheng-Fei Y."/>
            <person name="Huan T."/>
        </authorList>
    </citation>
    <scope>NUCLEOTIDE SEQUENCE [LARGE SCALE GENOMIC DNA]</scope>
    <source>
        <strain evidence="6 7">B156</strain>
    </source>
</reference>
<evidence type="ECO:0000256" key="1">
    <source>
        <dbReference type="ARBA" id="ARBA00023002"/>
    </source>
</evidence>
<keyword evidence="1" id="KW-0560">Oxidoreductase</keyword>
<dbReference type="InterPro" id="IPR036291">
    <property type="entry name" value="NAD(P)-bd_dom_sf"/>
</dbReference>
<dbReference type="Pfam" id="PF14833">
    <property type="entry name" value="NAD_binding_11"/>
    <property type="match status" value="1"/>
</dbReference>
<feature type="active site" evidence="3">
    <location>
        <position position="193"/>
    </location>
</feature>
<evidence type="ECO:0000256" key="3">
    <source>
        <dbReference type="PIRSR" id="PIRSR000103-1"/>
    </source>
</evidence>
<feature type="domain" description="3-hydroxyisobutyrate dehydrogenase-like NAD-binding" evidence="5">
    <location>
        <begin position="187"/>
        <end position="302"/>
    </location>
</feature>
<dbReference type="Proteomes" id="UP000552954">
    <property type="component" value="Unassembled WGS sequence"/>
</dbReference>
<evidence type="ECO:0000256" key="2">
    <source>
        <dbReference type="ARBA" id="ARBA00023027"/>
    </source>
</evidence>
<dbReference type="SUPFAM" id="SSF51735">
    <property type="entry name" value="NAD(P)-binding Rossmann-fold domains"/>
    <property type="match status" value="1"/>
</dbReference>
<evidence type="ECO:0000259" key="5">
    <source>
        <dbReference type="Pfam" id="PF14833"/>
    </source>
</evidence>
<sequence>MIEEASETHGKGNREVTRTFDKQTAVGFIGLGVMGSGMAHCLLRAGYALHVFARRDEAARPLVDAGARRAASPADVARACPLVFLCLSDDAAVEEVLFGEGGVAQGIASGGCVVDTSTIAATSARRFAEKLKQQGVAFLDAPISGGQQGAESGTLACMAGGPAEAVGACREVMNAFCKAITHVGASGAGQTVKSCNQVAVAGALLGVADAIALAKSQGVDPRVMRDVLLGGTARSFVLEKHGERVISGDFKPGFRARLMRKDLRIALATARAAGARLQGAVLAEQLVGELCDGGRGELDWAALGLLVQEKGAR</sequence>
<accession>A0A849K7C9</accession>
<feature type="domain" description="6-phosphogluconate dehydrogenase NADP-binding" evidence="4">
    <location>
        <begin position="26"/>
        <end position="184"/>
    </location>
</feature>
<dbReference type="Pfam" id="PF03446">
    <property type="entry name" value="NAD_binding_2"/>
    <property type="match status" value="1"/>
</dbReference>
<dbReference type="Gene3D" id="3.40.50.720">
    <property type="entry name" value="NAD(P)-binding Rossmann-like Domain"/>
    <property type="match status" value="1"/>
</dbReference>
<dbReference type="PANTHER" id="PTHR43060:SF15">
    <property type="entry name" value="3-HYDROXYISOBUTYRATE DEHYDROGENASE-LIKE 1, MITOCHONDRIAL-RELATED"/>
    <property type="match status" value="1"/>
</dbReference>
<dbReference type="InterPro" id="IPR008927">
    <property type="entry name" value="6-PGluconate_DH-like_C_sf"/>
</dbReference>
<dbReference type="SUPFAM" id="SSF48179">
    <property type="entry name" value="6-phosphogluconate dehydrogenase C-terminal domain-like"/>
    <property type="match status" value="1"/>
</dbReference>
<dbReference type="InterPro" id="IPR029154">
    <property type="entry name" value="HIBADH-like_NADP-bd"/>
</dbReference>
<organism evidence="6 7">
    <name type="scientific">Ramlibacter montanisoli</name>
    <dbReference type="NCBI Taxonomy" id="2732512"/>
    <lineage>
        <taxon>Bacteria</taxon>
        <taxon>Pseudomonadati</taxon>
        <taxon>Pseudomonadota</taxon>
        <taxon>Betaproteobacteria</taxon>
        <taxon>Burkholderiales</taxon>
        <taxon>Comamonadaceae</taxon>
        <taxon>Ramlibacter</taxon>
    </lineage>
</organism>
<dbReference type="PANTHER" id="PTHR43060">
    <property type="entry name" value="3-HYDROXYISOBUTYRATE DEHYDROGENASE-LIKE 1, MITOCHONDRIAL-RELATED"/>
    <property type="match status" value="1"/>
</dbReference>
<dbReference type="InterPro" id="IPR015815">
    <property type="entry name" value="HIBADH-related"/>
</dbReference>
<comment type="caution">
    <text evidence="6">The sequence shown here is derived from an EMBL/GenBank/DDBJ whole genome shotgun (WGS) entry which is preliminary data.</text>
</comment>
<dbReference type="Gene3D" id="1.10.1040.10">
    <property type="entry name" value="N-(1-d-carboxylethyl)-l-norvaline Dehydrogenase, domain 2"/>
    <property type="match status" value="1"/>
</dbReference>
<name>A0A849K7C9_9BURK</name>
<dbReference type="GO" id="GO:0050661">
    <property type="term" value="F:NADP binding"/>
    <property type="evidence" value="ECO:0007669"/>
    <property type="project" value="InterPro"/>
</dbReference>
<keyword evidence="2" id="KW-0520">NAD</keyword>
<dbReference type="GO" id="GO:0051287">
    <property type="term" value="F:NAD binding"/>
    <property type="evidence" value="ECO:0007669"/>
    <property type="project" value="InterPro"/>
</dbReference>
<evidence type="ECO:0000313" key="7">
    <source>
        <dbReference type="Proteomes" id="UP000552954"/>
    </source>
</evidence>
<gene>
    <name evidence="6" type="ORF">HK415_10080</name>
</gene>
<evidence type="ECO:0000313" key="6">
    <source>
        <dbReference type="EMBL" id="NNU43430.1"/>
    </source>
</evidence>
<reference evidence="6 7" key="1">
    <citation type="submission" date="2020-05" db="EMBL/GenBank/DDBJ databases">
        <authorList>
            <person name="Khan S.A."/>
            <person name="Jeon C.O."/>
            <person name="Chun B.H."/>
        </authorList>
    </citation>
    <scope>NUCLEOTIDE SEQUENCE [LARGE SCALE GENOMIC DNA]</scope>
    <source>
        <strain evidence="6 7">B156</strain>
    </source>
</reference>
<dbReference type="PIRSF" id="PIRSF000103">
    <property type="entry name" value="HIBADH"/>
    <property type="match status" value="1"/>
</dbReference>
<keyword evidence="7" id="KW-1185">Reference proteome</keyword>
<dbReference type="AlphaFoldDB" id="A0A849K7C9"/>
<dbReference type="GO" id="GO:0016491">
    <property type="term" value="F:oxidoreductase activity"/>
    <property type="evidence" value="ECO:0007669"/>
    <property type="project" value="UniProtKB-KW"/>
</dbReference>
<evidence type="ECO:0000259" key="4">
    <source>
        <dbReference type="Pfam" id="PF03446"/>
    </source>
</evidence>
<dbReference type="InterPro" id="IPR006115">
    <property type="entry name" value="6PGDH_NADP-bd"/>
</dbReference>
<proteinExistence type="predicted"/>
<protein>
    <submittedName>
        <fullName evidence="6">NAD(P)-dependent oxidoreductase</fullName>
    </submittedName>
</protein>